<proteinExistence type="predicted"/>
<keyword evidence="1" id="KW-0812">Transmembrane</keyword>
<name>A0A1G2CPL4_9BACT</name>
<feature type="transmembrane region" description="Helical" evidence="1">
    <location>
        <begin position="56"/>
        <end position="73"/>
    </location>
</feature>
<evidence type="ECO:0000313" key="3">
    <source>
        <dbReference type="Proteomes" id="UP000177587"/>
    </source>
</evidence>
<evidence type="ECO:0000313" key="2">
    <source>
        <dbReference type="EMBL" id="OGZ03187.1"/>
    </source>
</evidence>
<dbReference type="Proteomes" id="UP000177587">
    <property type="component" value="Unassembled WGS sequence"/>
</dbReference>
<comment type="caution">
    <text evidence="2">The sequence shown here is derived from an EMBL/GenBank/DDBJ whole genome shotgun (WGS) entry which is preliminary data.</text>
</comment>
<dbReference type="STRING" id="1798656.A2604_02675"/>
<protein>
    <recommendedName>
        <fullName evidence="4">DUF5673 domain-containing protein</fullName>
    </recommendedName>
</protein>
<dbReference type="AlphaFoldDB" id="A0A1G2CPL4"/>
<reference evidence="2 3" key="1">
    <citation type="journal article" date="2016" name="Nat. Commun.">
        <title>Thousands of microbial genomes shed light on interconnected biogeochemical processes in an aquifer system.</title>
        <authorList>
            <person name="Anantharaman K."/>
            <person name="Brown C.T."/>
            <person name="Hug L.A."/>
            <person name="Sharon I."/>
            <person name="Castelle C.J."/>
            <person name="Probst A.J."/>
            <person name="Thomas B.C."/>
            <person name="Singh A."/>
            <person name="Wilkins M.J."/>
            <person name="Karaoz U."/>
            <person name="Brodie E.L."/>
            <person name="Williams K.H."/>
            <person name="Hubbard S.S."/>
            <person name="Banfield J.F."/>
        </authorList>
    </citation>
    <scope>NUCLEOTIDE SEQUENCE [LARGE SCALE GENOMIC DNA]</scope>
</reference>
<keyword evidence="1" id="KW-1133">Transmembrane helix</keyword>
<feature type="transmembrane region" description="Helical" evidence="1">
    <location>
        <begin position="34"/>
        <end position="51"/>
    </location>
</feature>
<accession>A0A1G2CPL4</accession>
<gene>
    <name evidence="2" type="ORF">A2604_02675</name>
</gene>
<sequence length="167" mass="19579">MEKEITNITENETRKTNKILWQAPEHEFFTKGPIWYFTSVLIAALLIFISLWQGNFLFAVFIVIAELVLFFTADNESPNFSFRLEKNNLFINEKFYSLGQFKTFSILEREGDLSDLEFQKSNNLSFSLKIPVKSSDIEKVRSFLHNYLDEVEHNESLIEAISRFIGF</sequence>
<dbReference type="EMBL" id="MHLG01000027">
    <property type="protein sequence ID" value="OGZ03187.1"/>
    <property type="molecule type" value="Genomic_DNA"/>
</dbReference>
<organism evidence="2 3">
    <name type="scientific">Candidatus Liptonbacteria bacterium RIFOXYD1_FULL_36_11</name>
    <dbReference type="NCBI Taxonomy" id="1798656"/>
    <lineage>
        <taxon>Bacteria</taxon>
        <taxon>Candidatus Liptoniibacteriota</taxon>
    </lineage>
</organism>
<evidence type="ECO:0000256" key="1">
    <source>
        <dbReference type="SAM" id="Phobius"/>
    </source>
</evidence>
<evidence type="ECO:0008006" key="4">
    <source>
        <dbReference type="Google" id="ProtNLM"/>
    </source>
</evidence>
<keyword evidence="1" id="KW-0472">Membrane</keyword>